<dbReference type="Gene3D" id="2.170.15.10">
    <property type="entry name" value="Proaerolysin, chain A, domain 3"/>
    <property type="match status" value="1"/>
</dbReference>
<gene>
    <name evidence="2" type="ORF">SSLN_LOCUS2461</name>
    <name evidence="1" type="ORF">TR143776</name>
</gene>
<dbReference type="InterPro" id="IPR004991">
    <property type="entry name" value="Aerolysin-like"/>
</dbReference>
<protein>
    <submittedName>
        <fullName evidence="4">Polynucleotide 5'-triphosphatase</fullName>
    </submittedName>
</protein>
<dbReference type="EMBL" id="UYSU01032257">
    <property type="protein sequence ID" value="VDL88846.1"/>
    <property type="molecule type" value="Genomic_DNA"/>
</dbReference>
<proteinExistence type="predicted"/>
<reference evidence="4" key="2">
    <citation type="submission" date="2016-06" db="UniProtKB">
        <authorList>
            <consortium name="WormBaseParasite"/>
        </authorList>
    </citation>
    <scope>IDENTIFICATION</scope>
</reference>
<name>A0A0V0J8Y1_SCHSO</name>
<organism evidence="1">
    <name type="scientific">Schistocephalus solidus</name>
    <name type="common">Tapeworm</name>
    <dbReference type="NCBI Taxonomy" id="70667"/>
    <lineage>
        <taxon>Eukaryota</taxon>
        <taxon>Metazoa</taxon>
        <taxon>Spiralia</taxon>
        <taxon>Lophotrochozoa</taxon>
        <taxon>Platyhelminthes</taxon>
        <taxon>Cestoda</taxon>
        <taxon>Eucestoda</taxon>
        <taxon>Diphyllobothriidea</taxon>
        <taxon>Diphyllobothriidae</taxon>
        <taxon>Schistocephalus</taxon>
    </lineage>
</organism>
<dbReference type="Proteomes" id="UP000275846">
    <property type="component" value="Unassembled WGS sequence"/>
</dbReference>
<dbReference type="SUPFAM" id="SSF56973">
    <property type="entry name" value="Aerolisin/ETX pore-forming domain"/>
    <property type="match status" value="1"/>
</dbReference>
<dbReference type="CDD" id="cd20237">
    <property type="entry name" value="PFM_LIN24-like"/>
    <property type="match status" value="1"/>
</dbReference>
<reference evidence="2 3" key="3">
    <citation type="submission" date="2018-11" db="EMBL/GenBank/DDBJ databases">
        <authorList>
            <consortium name="Pathogen Informatics"/>
        </authorList>
    </citation>
    <scope>NUCLEOTIDE SEQUENCE [LARGE SCALE GENOMIC DNA]</scope>
    <source>
        <strain evidence="2 3">NST_G2</strain>
    </source>
</reference>
<dbReference type="AlphaFoldDB" id="A0A0V0J8Y1"/>
<evidence type="ECO:0000313" key="2">
    <source>
        <dbReference type="EMBL" id="VDL88846.1"/>
    </source>
</evidence>
<reference evidence="1" key="1">
    <citation type="submission" date="2016-01" db="EMBL/GenBank/DDBJ databases">
        <title>Reference transcriptome for the parasite Schistocephalus solidus: insights into the molecular evolution of parasitism.</title>
        <authorList>
            <person name="Hebert F.O."/>
            <person name="Grambauer S."/>
            <person name="Barber I."/>
            <person name="Landry C.R."/>
            <person name="Aubin-Horth N."/>
        </authorList>
    </citation>
    <scope>NUCLEOTIDE SEQUENCE</scope>
</reference>
<dbReference type="EMBL" id="GEEE01001095">
    <property type="protein sequence ID" value="JAP62130.1"/>
    <property type="molecule type" value="Transcribed_RNA"/>
</dbReference>
<keyword evidence="3" id="KW-1185">Reference proteome</keyword>
<evidence type="ECO:0000313" key="1">
    <source>
        <dbReference type="EMBL" id="JAP62130.1"/>
    </source>
</evidence>
<accession>A0A0V0J8Y1</accession>
<sequence>MATVPQTPEVDLFDLTAVVKSWALNAFIATRTREQKKVKIDDLDIKVNWDDLHCWSEPPQFSDCNTVTLPKSHSLFSTNFKNNTDNEQEYNFRTERATRSVAEIEISQGFTSKKEIGIKLQVPNQILEASAGFSHEISLNETSRQTVEEELVWGVDTRIVVPPHSTAEAEVKVLEEKMTSKFSFETKMHGRIRASVLDSRHDNRHLKYIENDIAGIISEHLARPRPKGKPALTNVVVQPLAEGSNQKVVIITTRGQCAFRFGVKQNVEVNQVNRS</sequence>
<evidence type="ECO:0000313" key="4">
    <source>
        <dbReference type="WBParaSite" id="SSLN_0000254801-mRNA-1"/>
    </source>
</evidence>
<dbReference type="WBParaSite" id="SSLN_0000254801-mRNA-1">
    <property type="protein sequence ID" value="SSLN_0000254801-mRNA-1"/>
    <property type="gene ID" value="SSLN_0000254801"/>
</dbReference>
<evidence type="ECO:0000313" key="3">
    <source>
        <dbReference type="Proteomes" id="UP000275846"/>
    </source>
</evidence>
<dbReference type="PANTHER" id="PTHR39369">
    <property type="entry name" value="LIN-24 (TWENTY-FOUR) LIKE"/>
    <property type="match status" value="1"/>
</dbReference>
<dbReference type="OrthoDB" id="9977517at2759"/>
<dbReference type="Pfam" id="PF03318">
    <property type="entry name" value="ETX_MTX2"/>
    <property type="match status" value="1"/>
</dbReference>
<dbReference type="PANTHER" id="PTHR39369:SF6">
    <property type="entry name" value="LIN-24 (TWENTY-FOUR) LIKE"/>
    <property type="match status" value="1"/>
</dbReference>